<accession>A0ABN3LRR7</accession>
<name>A0ABN3LRR7_9ACTN</name>
<dbReference type="EMBL" id="BAAATL010000016">
    <property type="protein sequence ID" value="GAA2489166.1"/>
    <property type="molecule type" value="Genomic_DNA"/>
</dbReference>
<evidence type="ECO:0000313" key="3">
    <source>
        <dbReference type="Proteomes" id="UP001501721"/>
    </source>
</evidence>
<dbReference type="Gene3D" id="3.40.630.30">
    <property type="match status" value="1"/>
</dbReference>
<comment type="caution">
    <text evidence="2">The sequence shown here is derived from an EMBL/GenBank/DDBJ whole genome shotgun (WGS) entry which is preliminary data.</text>
</comment>
<sequence>MVVRAAGRDDAVALYRLSRVFARTGELRERSMARYAHDVDDFLLAESATGRVEGCAGLRFCAAPEGRDQGRTAVVYNFCVAAASQGRGVGTALLAALLAEAAARSAGTVFAATSGGAALFLRHGFTVTDAPVTWPAGLAPRPGSRVLGRTL</sequence>
<proteinExistence type="predicted"/>
<dbReference type="InterPro" id="IPR016181">
    <property type="entry name" value="Acyl_CoA_acyltransferase"/>
</dbReference>
<dbReference type="Proteomes" id="UP001501721">
    <property type="component" value="Unassembled WGS sequence"/>
</dbReference>
<keyword evidence="3" id="KW-1185">Reference proteome</keyword>
<dbReference type="SUPFAM" id="SSF55729">
    <property type="entry name" value="Acyl-CoA N-acyltransferases (Nat)"/>
    <property type="match status" value="1"/>
</dbReference>
<dbReference type="InterPro" id="IPR000182">
    <property type="entry name" value="GNAT_dom"/>
</dbReference>
<dbReference type="Pfam" id="PF13508">
    <property type="entry name" value="Acetyltransf_7"/>
    <property type="match status" value="1"/>
</dbReference>
<feature type="domain" description="N-acetyltransferase" evidence="1">
    <location>
        <begin position="1"/>
        <end position="151"/>
    </location>
</feature>
<gene>
    <name evidence="2" type="ORF">GCM10010422_39320</name>
</gene>
<protein>
    <recommendedName>
        <fullName evidence="1">N-acetyltransferase domain-containing protein</fullName>
    </recommendedName>
</protein>
<evidence type="ECO:0000313" key="2">
    <source>
        <dbReference type="EMBL" id="GAA2489166.1"/>
    </source>
</evidence>
<organism evidence="2 3">
    <name type="scientific">Streptomyces graminearus</name>
    <dbReference type="NCBI Taxonomy" id="284030"/>
    <lineage>
        <taxon>Bacteria</taxon>
        <taxon>Bacillati</taxon>
        <taxon>Actinomycetota</taxon>
        <taxon>Actinomycetes</taxon>
        <taxon>Kitasatosporales</taxon>
        <taxon>Streptomycetaceae</taxon>
        <taxon>Streptomyces</taxon>
    </lineage>
</organism>
<evidence type="ECO:0000259" key="1">
    <source>
        <dbReference type="PROSITE" id="PS51186"/>
    </source>
</evidence>
<reference evidence="2 3" key="1">
    <citation type="journal article" date="2019" name="Int. J. Syst. Evol. Microbiol.">
        <title>The Global Catalogue of Microorganisms (GCM) 10K type strain sequencing project: providing services to taxonomists for standard genome sequencing and annotation.</title>
        <authorList>
            <consortium name="The Broad Institute Genomics Platform"/>
            <consortium name="The Broad Institute Genome Sequencing Center for Infectious Disease"/>
            <person name="Wu L."/>
            <person name="Ma J."/>
        </authorList>
    </citation>
    <scope>NUCLEOTIDE SEQUENCE [LARGE SCALE GENOMIC DNA]</scope>
    <source>
        <strain evidence="2 3">JCM 6923</strain>
    </source>
</reference>
<dbReference type="PROSITE" id="PS51186">
    <property type="entry name" value="GNAT"/>
    <property type="match status" value="1"/>
</dbReference>